<gene>
    <name evidence="1" type="ORF">J1N35_025485</name>
</gene>
<sequence>MTACFHLPLHPFSPVVLKDYTIAPGQLTSISWWTLVAYFIGCSNRYESPFIDVFQHIYQLKVITQGALNRMVHFGTIMGHEPIRQNWASNLHLNCHKCIR</sequence>
<dbReference type="AlphaFoldDB" id="A0A9D3ZX69"/>
<accession>A0A9D3ZX69</accession>
<proteinExistence type="predicted"/>
<comment type="caution">
    <text evidence="1">The sequence shown here is derived from an EMBL/GenBank/DDBJ whole genome shotgun (WGS) entry which is preliminary data.</text>
</comment>
<reference evidence="1 2" key="1">
    <citation type="journal article" date="2021" name="Plant Biotechnol. J.">
        <title>Multi-omics assisted identification of the key and species-specific regulatory components of drought-tolerant mechanisms in Gossypium stocksii.</title>
        <authorList>
            <person name="Yu D."/>
            <person name="Ke L."/>
            <person name="Zhang D."/>
            <person name="Wu Y."/>
            <person name="Sun Y."/>
            <person name="Mei J."/>
            <person name="Sun J."/>
            <person name="Sun Y."/>
        </authorList>
    </citation>
    <scope>NUCLEOTIDE SEQUENCE [LARGE SCALE GENOMIC DNA]</scope>
    <source>
        <strain evidence="2">cv. E1</strain>
        <tissue evidence="1">Leaf</tissue>
    </source>
</reference>
<evidence type="ECO:0000313" key="2">
    <source>
        <dbReference type="Proteomes" id="UP000828251"/>
    </source>
</evidence>
<evidence type="ECO:0000313" key="1">
    <source>
        <dbReference type="EMBL" id="KAH1073157.1"/>
    </source>
</evidence>
<dbReference type="Proteomes" id="UP000828251">
    <property type="component" value="Unassembled WGS sequence"/>
</dbReference>
<name>A0A9D3ZX69_9ROSI</name>
<keyword evidence="2" id="KW-1185">Reference proteome</keyword>
<dbReference type="OrthoDB" id="672227at2759"/>
<protein>
    <submittedName>
        <fullName evidence="1">Uncharacterized protein</fullName>
    </submittedName>
</protein>
<feature type="non-terminal residue" evidence="1">
    <location>
        <position position="100"/>
    </location>
</feature>
<dbReference type="EMBL" id="JAIQCV010000008">
    <property type="protein sequence ID" value="KAH1073157.1"/>
    <property type="molecule type" value="Genomic_DNA"/>
</dbReference>
<organism evidence="1 2">
    <name type="scientific">Gossypium stocksii</name>
    <dbReference type="NCBI Taxonomy" id="47602"/>
    <lineage>
        <taxon>Eukaryota</taxon>
        <taxon>Viridiplantae</taxon>
        <taxon>Streptophyta</taxon>
        <taxon>Embryophyta</taxon>
        <taxon>Tracheophyta</taxon>
        <taxon>Spermatophyta</taxon>
        <taxon>Magnoliopsida</taxon>
        <taxon>eudicotyledons</taxon>
        <taxon>Gunneridae</taxon>
        <taxon>Pentapetalae</taxon>
        <taxon>rosids</taxon>
        <taxon>malvids</taxon>
        <taxon>Malvales</taxon>
        <taxon>Malvaceae</taxon>
        <taxon>Malvoideae</taxon>
        <taxon>Gossypium</taxon>
    </lineage>
</organism>